<keyword evidence="9" id="KW-1185">Reference proteome</keyword>
<sequence>MVDEAAIETPPSSPSPPPPPPRRRVGWQQWLLGALLAVVLIVAGAMLWLDTTSGHRFLAGRIARISPQSGLRIEVGGIDGSIYSKAVLRDLRLSDPTGAFFTAPRVQLDWWPFAWFYNRLDIDRLIIPSATLHKLPKLRPTGREGPILPDFDIRMMEFSVGRLVIEKPIVGQRRVATLRGDADIRSGRAVIDLSARVLDGADVMLLSLDSRPDDDKFDVDITVNAPKGGVLAAMGGLRQDANLRVRGKGSWTEWQGGLIATLDRKSAAAMRIVARRGFYTLTGNVEGAAIAGNGLVRRMTAPQLLLSAKGTFENRLIKGSLTASSASMTMTADGGVDLARNAFDNLLLNLRLDRPQALLKNMTGRDVIGRARLDGAFASPGFEYILSARQLIFGKTALSDVRAAGKGRKAVGAPLVLPLSLSARRLDGQGDIVASILRNFRLDGTLQIQGQRIVSNPMRVRADKLNGEIVALADLKSGRYDVGLTGDIRGLVIPGLGIVDVRSKVQAVPGIKGAFTLKGQAQANMRRLDNSFFRTLGGGLPRLRSGLSLGPDGRLLLSGLKLDTPLLTLSANGYRRPDGTFHFDGKGAHKTYGPLDLKLEGKIDRPEVDLLLARPFDPGGLKDVKLYLDPTATGYDFTVQGGSVLGPFTGDGRIDLPRGADATIAVERLAVSGTVARGNIHPVTGGLNGRLDISGALTGFVALEPVNGVQKIATELTARDARFDGPLPIGVSRGKLTATIMLDPAGTTIDANADARGLLAGTVRIGRLTGTAKLVNGSGTANATLIGQRGRQFRLQFNADVAPEKVRIAMTGMLDRKPITLTVPAVLTQTEDGWRLSPATVSYMGGTAQFAGRMGGETTQIEARLQRLPLSLLDIAKDELGLGGTATGTLSFLKPREGAPTGKADLRIRGLSRSGLALSSKPIDLGLNAALTAERLGARAVVVSEGKTIGRAQALISPLGSGDLATRLRTAPLFAQLRYNGTADTLWRLTGVEIIDLSGPAAVSADVHGTLDNPVISGSLSSTNAVIDSPVTGMHLTNVKAQGRFNGSQLVISNLSGTAKGGGTVTGSGRFEFSAQGVGIDLAMQADNASLLERDDIAATVTGPITIKSNGNGGTIGGDLDLIRSRFTMGRAAAVAQIPELRVIEVDRRGTEFEREAPAAPWNLDIHARARNRLTVTGLGLDSEWRADLQLGGTVVNPAIKGTAQLVRGGYEFAGRRFDLTEGMIRFDGSTPVNPTLDIEAEADVNDISATIKVTGTGLAPQISFTSIPALPEDELLSRILFGSSITDLSAPEALQLASAVAALQSGGGGLDPINAVRKATGLDRLRILPADPTVGQGTSVAAGKYLTRKTYVELITDGQGYSATRIEYQVTRWLSLLASVSTIGRQSANVRVSKDY</sequence>
<evidence type="ECO:0000313" key="9">
    <source>
        <dbReference type="Proteomes" id="UP000681425"/>
    </source>
</evidence>
<comment type="subcellular location">
    <subcellularLocation>
        <location evidence="1">Membrane</location>
        <topology evidence="1">Single-pass membrane protein</topology>
    </subcellularLocation>
</comment>
<name>A0A975Q0J4_9SPHN</name>
<dbReference type="EMBL" id="CP073910">
    <property type="protein sequence ID" value="QUT04930.1"/>
    <property type="molecule type" value="Genomic_DNA"/>
</dbReference>
<dbReference type="GO" id="GO:0005886">
    <property type="term" value="C:plasma membrane"/>
    <property type="evidence" value="ECO:0007669"/>
    <property type="project" value="InterPro"/>
</dbReference>
<evidence type="ECO:0000256" key="4">
    <source>
        <dbReference type="ARBA" id="ARBA00023136"/>
    </source>
</evidence>
<dbReference type="Pfam" id="PF04357">
    <property type="entry name" value="TamB"/>
    <property type="match status" value="1"/>
</dbReference>
<dbReference type="Proteomes" id="UP000681425">
    <property type="component" value="Chromosome"/>
</dbReference>
<evidence type="ECO:0000256" key="3">
    <source>
        <dbReference type="ARBA" id="ARBA00022989"/>
    </source>
</evidence>
<feature type="transmembrane region" description="Helical" evidence="6">
    <location>
        <begin position="30"/>
        <end position="49"/>
    </location>
</feature>
<evidence type="ECO:0000256" key="2">
    <source>
        <dbReference type="ARBA" id="ARBA00022692"/>
    </source>
</evidence>
<feature type="domain" description="Translocation and assembly module TamB C-terminal" evidence="7">
    <location>
        <begin position="1055"/>
        <end position="1396"/>
    </location>
</feature>
<evidence type="ECO:0000256" key="6">
    <source>
        <dbReference type="SAM" id="Phobius"/>
    </source>
</evidence>
<dbReference type="RefSeq" id="WP_212608657.1">
    <property type="nucleotide sequence ID" value="NZ_CP073910.1"/>
</dbReference>
<dbReference type="GO" id="GO:0097347">
    <property type="term" value="C:TAM protein secretion complex"/>
    <property type="evidence" value="ECO:0007669"/>
    <property type="project" value="TreeGrafter"/>
</dbReference>
<dbReference type="GO" id="GO:0009306">
    <property type="term" value="P:protein secretion"/>
    <property type="evidence" value="ECO:0007669"/>
    <property type="project" value="InterPro"/>
</dbReference>
<keyword evidence="2 6" id="KW-0812">Transmembrane</keyword>
<reference evidence="8" key="1">
    <citation type="submission" date="2021-04" db="EMBL/GenBank/DDBJ databases">
        <title>Isolation of p-tert-butylphenol degrading bacteria Sphingobium phenoxybenzoativorans Tas13 from active sludge.</title>
        <authorList>
            <person name="Li Y."/>
        </authorList>
    </citation>
    <scope>NUCLEOTIDE SEQUENCE</scope>
    <source>
        <strain evidence="8">Tas13</strain>
    </source>
</reference>
<evidence type="ECO:0000313" key="8">
    <source>
        <dbReference type="EMBL" id="QUT04930.1"/>
    </source>
</evidence>
<dbReference type="PANTHER" id="PTHR36985">
    <property type="entry name" value="TRANSLOCATION AND ASSEMBLY MODULE SUBUNIT TAMB"/>
    <property type="match status" value="1"/>
</dbReference>
<keyword evidence="4 6" id="KW-0472">Membrane</keyword>
<proteinExistence type="predicted"/>
<dbReference type="InterPro" id="IPR007452">
    <property type="entry name" value="TamB_C"/>
</dbReference>
<dbReference type="KEGG" id="spph:KFK14_18180"/>
<evidence type="ECO:0000256" key="5">
    <source>
        <dbReference type="SAM" id="MobiDB-lite"/>
    </source>
</evidence>
<organism evidence="8 9">
    <name type="scientific">Sphingobium phenoxybenzoativorans</name>
    <dbReference type="NCBI Taxonomy" id="1592790"/>
    <lineage>
        <taxon>Bacteria</taxon>
        <taxon>Pseudomonadati</taxon>
        <taxon>Pseudomonadota</taxon>
        <taxon>Alphaproteobacteria</taxon>
        <taxon>Sphingomonadales</taxon>
        <taxon>Sphingomonadaceae</taxon>
        <taxon>Sphingobium</taxon>
    </lineage>
</organism>
<gene>
    <name evidence="8" type="ORF">KFK14_18180</name>
</gene>
<dbReference type="PANTHER" id="PTHR36985:SF1">
    <property type="entry name" value="TRANSLOCATION AND ASSEMBLY MODULE SUBUNIT TAMB"/>
    <property type="match status" value="1"/>
</dbReference>
<keyword evidence="3 6" id="KW-1133">Transmembrane helix</keyword>
<feature type="compositionally biased region" description="Pro residues" evidence="5">
    <location>
        <begin position="11"/>
        <end position="20"/>
    </location>
</feature>
<feature type="region of interest" description="Disordered" evidence="5">
    <location>
        <begin position="1"/>
        <end position="22"/>
    </location>
</feature>
<evidence type="ECO:0000259" key="7">
    <source>
        <dbReference type="Pfam" id="PF04357"/>
    </source>
</evidence>
<protein>
    <submittedName>
        <fullName evidence="8">Translocation/assembly module TamB domain-containing protein</fullName>
    </submittedName>
</protein>
<evidence type="ECO:0000256" key="1">
    <source>
        <dbReference type="ARBA" id="ARBA00004167"/>
    </source>
</evidence>
<accession>A0A975Q0J4</accession>